<dbReference type="OrthoDB" id="7391081at2"/>
<sequence>MNQGENRQIARDSLFLMADLRVDGLDGDFRIKVRNLSAGGMMGEGNVRVVRGTVVSVNIRNIGWVEGSVAWVQESRFGVAFREDIDPRLARAQAGQAGRVEHMTPDYLRNYQAPTTDATLLRKI</sequence>
<proteinExistence type="predicted"/>
<dbReference type="KEGG" id="nre:BES08_11515"/>
<organism evidence="2 3">
    <name type="scientific">Novosphingobium resinovorum</name>
    <dbReference type="NCBI Taxonomy" id="158500"/>
    <lineage>
        <taxon>Bacteria</taxon>
        <taxon>Pseudomonadati</taxon>
        <taxon>Pseudomonadota</taxon>
        <taxon>Alphaproteobacteria</taxon>
        <taxon>Sphingomonadales</taxon>
        <taxon>Sphingomonadaceae</taxon>
        <taxon>Novosphingobium</taxon>
    </lineage>
</organism>
<keyword evidence="3" id="KW-1185">Reference proteome</keyword>
<protein>
    <submittedName>
        <fullName evidence="2">Pilus assembly protein PilZ</fullName>
    </submittedName>
</protein>
<dbReference type="AlphaFoldDB" id="A0A1D8A5D8"/>
<dbReference type="Proteomes" id="UP000094626">
    <property type="component" value="Chromosome"/>
</dbReference>
<dbReference type="EMBL" id="CP017075">
    <property type="protein sequence ID" value="AOR77308.1"/>
    <property type="molecule type" value="Genomic_DNA"/>
</dbReference>
<reference evidence="3" key="1">
    <citation type="journal article" date="2017" name="J. Biotechnol.">
        <title>Complete genome sequence of Novosphingobium resinovorum SA1, a versatile xenobiotic-degrading bacterium capable of utilizing sulfanilic acid.</title>
        <authorList>
            <person name="Hegedus B."/>
            <person name="Kos P.B."/>
            <person name="Balint B."/>
            <person name="Maroti G."/>
            <person name="Gan H.M."/>
            <person name="Perei K."/>
            <person name="Rakhely G."/>
        </authorList>
    </citation>
    <scope>NUCLEOTIDE SEQUENCE [LARGE SCALE GENOMIC DNA]</scope>
    <source>
        <strain evidence="3">SA1</strain>
    </source>
</reference>
<evidence type="ECO:0000313" key="2">
    <source>
        <dbReference type="EMBL" id="AOR77308.1"/>
    </source>
</evidence>
<dbReference type="Pfam" id="PF07238">
    <property type="entry name" value="PilZ"/>
    <property type="match status" value="1"/>
</dbReference>
<dbReference type="InterPro" id="IPR009875">
    <property type="entry name" value="PilZ_domain"/>
</dbReference>
<gene>
    <name evidence="2" type="ORF">BES08_11515</name>
</gene>
<evidence type="ECO:0000259" key="1">
    <source>
        <dbReference type="Pfam" id="PF07238"/>
    </source>
</evidence>
<dbReference type="GO" id="GO:0035438">
    <property type="term" value="F:cyclic-di-GMP binding"/>
    <property type="evidence" value="ECO:0007669"/>
    <property type="project" value="InterPro"/>
</dbReference>
<name>A0A1D8A5D8_9SPHN</name>
<dbReference type="SUPFAM" id="SSF141371">
    <property type="entry name" value="PilZ domain-like"/>
    <property type="match status" value="1"/>
</dbReference>
<evidence type="ECO:0000313" key="3">
    <source>
        <dbReference type="Proteomes" id="UP000094626"/>
    </source>
</evidence>
<feature type="domain" description="PilZ" evidence="1">
    <location>
        <begin position="6"/>
        <end position="89"/>
    </location>
</feature>
<dbReference type="RefSeq" id="WP_069708360.1">
    <property type="nucleotide sequence ID" value="NZ_CP017075.1"/>
</dbReference>
<accession>A0A1D8A5D8</accession>